<evidence type="ECO:0000256" key="6">
    <source>
        <dbReference type="ARBA" id="ARBA00023180"/>
    </source>
</evidence>
<evidence type="ECO:0000256" key="2">
    <source>
        <dbReference type="ARBA" id="ARBA00022475"/>
    </source>
</evidence>
<evidence type="ECO:0000313" key="12">
    <source>
        <dbReference type="Proteomes" id="UP000217199"/>
    </source>
</evidence>
<proteinExistence type="predicted"/>
<evidence type="ECO:0000256" key="7">
    <source>
        <dbReference type="ARBA" id="ARBA00023288"/>
    </source>
</evidence>
<keyword evidence="4 9" id="KW-0732">Signal</keyword>
<organism evidence="11 12">
    <name type="scientific">Pyrrhoderma noxium</name>
    <dbReference type="NCBI Taxonomy" id="2282107"/>
    <lineage>
        <taxon>Eukaryota</taxon>
        <taxon>Fungi</taxon>
        <taxon>Dikarya</taxon>
        <taxon>Basidiomycota</taxon>
        <taxon>Agaricomycotina</taxon>
        <taxon>Agaricomycetes</taxon>
        <taxon>Hymenochaetales</taxon>
        <taxon>Hymenochaetaceae</taxon>
        <taxon>Pyrrhoderma</taxon>
    </lineage>
</organism>
<evidence type="ECO:0000256" key="8">
    <source>
        <dbReference type="SAM" id="MobiDB-lite"/>
    </source>
</evidence>
<dbReference type="InParanoid" id="A0A286US58"/>
<dbReference type="AlphaFoldDB" id="A0A286US58"/>
<dbReference type="OrthoDB" id="2146436at2759"/>
<dbReference type="Pfam" id="PF20238">
    <property type="entry name" value="BIM1-like_dom"/>
    <property type="match status" value="1"/>
</dbReference>
<name>A0A286US58_9AGAM</name>
<dbReference type="GO" id="GO:0098552">
    <property type="term" value="C:side of membrane"/>
    <property type="evidence" value="ECO:0007669"/>
    <property type="project" value="UniProtKB-KW"/>
</dbReference>
<dbReference type="EMBL" id="NBII01000002">
    <property type="protein sequence ID" value="PAV22305.1"/>
    <property type="molecule type" value="Genomic_DNA"/>
</dbReference>
<keyword evidence="3" id="KW-0336">GPI-anchor</keyword>
<dbReference type="STRING" id="2282107.A0A286US58"/>
<keyword evidence="7" id="KW-0449">Lipoprotein</keyword>
<evidence type="ECO:0000256" key="4">
    <source>
        <dbReference type="ARBA" id="ARBA00022729"/>
    </source>
</evidence>
<reference evidence="11 12" key="1">
    <citation type="journal article" date="2017" name="Mol. Ecol.">
        <title>Comparative and population genomic landscape of Phellinus noxius: A hypervariable fungus causing root rot in trees.</title>
        <authorList>
            <person name="Chung C.L."/>
            <person name="Lee T.J."/>
            <person name="Akiba M."/>
            <person name="Lee H.H."/>
            <person name="Kuo T.H."/>
            <person name="Liu D."/>
            <person name="Ke H.M."/>
            <person name="Yokoi T."/>
            <person name="Roa M.B."/>
            <person name="Lu M.J."/>
            <person name="Chang Y.Y."/>
            <person name="Ann P.J."/>
            <person name="Tsai J.N."/>
            <person name="Chen C.Y."/>
            <person name="Tzean S.S."/>
            <person name="Ota Y."/>
            <person name="Hattori T."/>
            <person name="Sahashi N."/>
            <person name="Liou R.F."/>
            <person name="Kikuchi T."/>
            <person name="Tsai I.J."/>
        </authorList>
    </citation>
    <scope>NUCLEOTIDE SEQUENCE [LARGE SCALE GENOMIC DNA]</scope>
    <source>
        <strain evidence="11 12">FFPRI411160</strain>
    </source>
</reference>
<evidence type="ECO:0000256" key="1">
    <source>
        <dbReference type="ARBA" id="ARBA00004609"/>
    </source>
</evidence>
<comment type="caution">
    <text evidence="11">The sequence shown here is derived from an EMBL/GenBank/DDBJ whole genome shotgun (WGS) entry which is preliminary data.</text>
</comment>
<comment type="subcellular location">
    <subcellularLocation>
        <location evidence="1">Cell membrane</location>
        <topology evidence="1">Lipid-anchor</topology>
        <topology evidence="1">GPI-anchor</topology>
    </subcellularLocation>
</comment>
<feature type="compositionally biased region" description="Low complexity" evidence="8">
    <location>
        <begin position="174"/>
        <end position="189"/>
    </location>
</feature>
<keyword evidence="2" id="KW-1003">Cell membrane</keyword>
<protein>
    <recommendedName>
        <fullName evidence="10">Copper acquisition factor BIM1-like domain-containing protein</fullName>
    </recommendedName>
</protein>
<dbReference type="GO" id="GO:0005886">
    <property type="term" value="C:plasma membrane"/>
    <property type="evidence" value="ECO:0007669"/>
    <property type="project" value="UniProtKB-SubCell"/>
</dbReference>
<evidence type="ECO:0000259" key="10">
    <source>
        <dbReference type="Pfam" id="PF20238"/>
    </source>
</evidence>
<gene>
    <name evidence="11" type="ORF">PNOK_0226200</name>
</gene>
<keyword evidence="5" id="KW-0472">Membrane</keyword>
<feature type="region of interest" description="Disordered" evidence="8">
    <location>
        <begin position="167"/>
        <end position="192"/>
    </location>
</feature>
<dbReference type="PANTHER" id="PTHR34992:SF11">
    <property type="entry name" value="COPPER ACQUISITION FACTOR BIM1-LIKE DOMAIN-CONTAINING PROTEIN"/>
    <property type="match status" value="1"/>
</dbReference>
<dbReference type="InterPro" id="IPR046936">
    <property type="entry name" value="BIM1-like"/>
</dbReference>
<evidence type="ECO:0000313" key="11">
    <source>
        <dbReference type="EMBL" id="PAV22305.1"/>
    </source>
</evidence>
<dbReference type="Proteomes" id="UP000217199">
    <property type="component" value="Unassembled WGS sequence"/>
</dbReference>
<accession>A0A286US58</accession>
<evidence type="ECO:0000256" key="9">
    <source>
        <dbReference type="SAM" id="SignalP"/>
    </source>
</evidence>
<feature type="signal peptide" evidence="9">
    <location>
        <begin position="1"/>
        <end position="21"/>
    </location>
</feature>
<keyword evidence="12" id="KW-1185">Reference proteome</keyword>
<feature type="domain" description="Copper acquisition factor BIM1-like" evidence="10">
    <location>
        <begin position="20"/>
        <end position="169"/>
    </location>
</feature>
<keyword evidence="6" id="KW-0325">Glycoprotein</keyword>
<dbReference type="InterPro" id="IPR046530">
    <property type="entry name" value="BIM1-like_dom"/>
</dbReference>
<feature type="chain" id="PRO_5013944396" description="Copper acquisition factor BIM1-like domain-containing protein" evidence="9">
    <location>
        <begin position="22"/>
        <end position="218"/>
    </location>
</feature>
<dbReference type="CDD" id="cd21176">
    <property type="entry name" value="LPMO_auxiliary-like"/>
    <property type="match status" value="1"/>
</dbReference>
<evidence type="ECO:0000256" key="3">
    <source>
        <dbReference type="ARBA" id="ARBA00022622"/>
    </source>
</evidence>
<dbReference type="PANTHER" id="PTHR34992">
    <property type="entry name" value="HYPHAL ANASTAMOSIS-7 PROTEIN"/>
    <property type="match status" value="1"/>
</dbReference>
<sequence length="218" mass="22659">MFSKGLVYASSFLALVASVSAHFQLQYPSPRGDFVEDNEVNFCDGYTNAVDNRTTFPLGQAFINLNSEHPSWSAQVLISIEQNPTNFSVFNTSTTGVTLPAAVPFFKTSGEGLACIAIDIESLGIEGVKDGSNVTIQVQFDGGDGNLFQCADLTLSSNATVPSSQTCSNLVDNSTTSTSSSTSASATSTGSGGNKIVSVPGLNSVLVGLLLVTGFSML</sequence>
<evidence type="ECO:0000256" key="5">
    <source>
        <dbReference type="ARBA" id="ARBA00023136"/>
    </source>
</evidence>